<reference evidence="2" key="1">
    <citation type="submission" date="2017-08" db="EMBL/GenBank/DDBJ databases">
        <title>Mesorhizobium wenxinae sp. nov., a novel rhizobial species isolated from root nodules of chickpea (Cicer arietinum L.).</title>
        <authorList>
            <person name="Zhang J."/>
        </authorList>
    </citation>
    <scope>NUCLEOTIDE SEQUENCE [LARGE SCALE GENOMIC DNA]</scope>
    <source>
        <strain evidence="2">USDA 3392</strain>
    </source>
</reference>
<name>A0AB36R493_9HYPH</name>
<keyword evidence="2" id="KW-1185">Reference proteome</keyword>
<dbReference type="EMBL" id="NPKI01000032">
    <property type="protein sequence ID" value="PAP99503.1"/>
    <property type="molecule type" value="Genomic_DNA"/>
</dbReference>
<accession>A0AB36R493</accession>
<proteinExistence type="predicted"/>
<dbReference type="AlphaFoldDB" id="A0AB36R493"/>
<sequence length="162" mass="17659">MKKLSEFCDTIGAKRGDISNWIERLELKTAYATTVPGSARRFSFDNVLELALINGYAKAGVPPQLGVVIADATIRKLHDHGNAKGREWVVFVAGDLQTAQAADSLDEISFDELTSTQPNDAPVFSMVRVGEIVRRVKRLFATPEDAGERSATRAGRLVGEGR</sequence>
<evidence type="ECO:0008006" key="3">
    <source>
        <dbReference type="Google" id="ProtNLM"/>
    </source>
</evidence>
<dbReference type="Proteomes" id="UP000216215">
    <property type="component" value="Unassembled WGS sequence"/>
</dbReference>
<gene>
    <name evidence="1" type="ORF">CIT25_24200</name>
</gene>
<evidence type="ECO:0000313" key="1">
    <source>
        <dbReference type="EMBL" id="PAP99503.1"/>
    </source>
</evidence>
<dbReference type="RefSeq" id="WP_095487232.1">
    <property type="nucleotide sequence ID" value="NZ_CP088151.1"/>
</dbReference>
<comment type="caution">
    <text evidence="1">The sequence shown here is derived from an EMBL/GenBank/DDBJ whole genome shotgun (WGS) entry which is preliminary data.</text>
</comment>
<protein>
    <recommendedName>
        <fullName evidence="3">HTH merR-type domain-containing protein</fullName>
    </recommendedName>
</protein>
<organism evidence="1 2">
    <name type="scientific">Mesorhizobium mediterraneum</name>
    <dbReference type="NCBI Taxonomy" id="43617"/>
    <lineage>
        <taxon>Bacteria</taxon>
        <taxon>Pseudomonadati</taxon>
        <taxon>Pseudomonadota</taxon>
        <taxon>Alphaproteobacteria</taxon>
        <taxon>Hyphomicrobiales</taxon>
        <taxon>Phyllobacteriaceae</taxon>
        <taxon>Mesorhizobium</taxon>
    </lineage>
</organism>
<evidence type="ECO:0000313" key="2">
    <source>
        <dbReference type="Proteomes" id="UP000216215"/>
    </source>
</evidence>